<dbReference type="eggNOG" id="COG0456">
    <property type="taxonomic scope" value="Bacteria"/>
</dbReference>
<evidence type="ECO:0000313" key="4">
    <source>
        <dbReference type="EMBL" id="ABL99307.1"/>
    </source>
</evidence>
<dbReference type="AlphaFoldDB" id="A1S4K1"/>
<dbReference type="Gene3D" id="3.40.630.30">
    <property type="match status" value="1"/>
</dbReference>
<dbReference type="HOGENOM" id="CLU_115862_3_0_6"/>
<name>A1S4K1_SHEAM</name>
<feature type="domain" description="N-acetyltransferase" evidence="3">
    <location>
        <begin position="1"/>
        <end position="137"/>
    </location>
</feature>
<dbReference type="Proteomes" id="UP000009175">
    <property type="component" value="Chromosome"/>
</dbReference>
<accession>A1S4K1</accession>
<keyword evidence="1 4" id="KW-0808">Transferase</keyword>
<evidence type="ECO:0000313" key="5">
    <source>
        <dbReference type="Proteomes" id="UP000009175"/>
    </source>
</evidence>
<dbReference type="InterPro" id="IPR016181">
    <property type="entry name" value="Acyl_CoA_acyltransferase"/>
</dbReference>
<proteinExistence type="predicted"/>
<dbReference type="GO" id="GO:0016747">
    <property type="term" value="F:acyltransferase activity, transferring groups other than amino-acyl groups"/>
    <property type="evidence" value="ECO:0007669"/>
    <property type="project" value="InterPro"/>
</dbReference>
<evidence type="ECO:0000259" key="3">
    <source>
        <dbReference type="PROSITE" id="PS51186"/>
    </source>
</evidence>
<dbReference type="InterPro" id="IPR000182">
    <property type="entry name" value="GNAT_dom"/>
</dbReference>
<protein>
    <submittedName>
        <fullName evidence="4">Acetyltransferase, GNAT family</fullName>
    </submittedName>
</protein>
<dbReference type="PANTHER" id="PTHR43877:SF2">
    <property type="entry name" value="AMINOALKYLPHOSPHONATE N-ACETYLTRANSFERASE-RELATED"/>
    <property type="match status" value="1"/>
</dbReference>
<dbReference type="PROSITE" id="PS51186">
    <property type="entry name" value="GNAT"/>
    <property type="match status" value="1"/>
</dbReference>
<keyword evidence="2" id="KW-0012">Acyltransferase</keyword>
<dbReference type="EMBL" id="CP000507">
    <property type="protein sequence ID" value="ABL99307.1"/>
    <property type="molecule type" value="Genomic_DNA"/>
</dbReference>
<evidence type="ECO:0000256" key="2">
    <source>
        <dbReference type="ARBA" id="ARBA00023315"/>
    </source>
</evidence>
<dbReference type="RefSeq" id="WP_011759216.1">
    <property type="nucleotide sequence ID" value="NC_008700.1"/>
</dbReference>
<organism evidence="4 5">
    <name type="scientific">Shewanella amazonensis (strain ATCC BAA-1098 / SB2B)</name>
    <dbReference type="NCBI Taxonomy" id="326297"/>
    <lineage>
        <taxon>Bacteria</taxon>
        <taxon>Pseudomonadati</taxon>
        <taxon>Pseudomonadota</taxon>
        <taxon>Gammaproteobacteria</taxon>
        <taxon>Alteromonadales</taxon>
        <taxon>Shewanellaceae</taxon>
        <taxon>Shewanella</taxon>
    </lineage>
</organism>
<dbReference type="PANTHER" id="PTHR43877">
    <property type="entry name" value="AMINOALKYLPHOSPHONATE N-ACETYLTRANSFERASE-RELATED-RELATED"/>
    <property type="match status" value="1"/>
</dbReference>
<sequence length="139" mass="15819">MSFIADESPAFAEVVKKKIAAFNAERWDASQRRPIGFKQLHDNGELAAGIAGRTFGNWCLIDNFWVCDSLRGQGIGTAMLQTAEEEALARGCRWLLLDTLDFQAPAFYRRRGYHTVWCQSDYPFEGGQRFYMVKNLQAD</sequence>
<gene>
    <name evidence="4" type="ordered locus">Sama_1100</name>
</gene>
<dbReference type="STRING" id="326297.Sama_1100"/>
<dbReference type="KEGG" id="saz:Sama_1100"/>
<evidence type="ECO:0000256" key="1">
    <source>
        <dbReference type="ARBA" id="ARBA00022679"/>
    </source>
</evidence>
<dbReference type="Pfam" id="PF00583">
    <property type="entry name" value="Acetyltransf_1"/>
    <property type="match status" value="1"/>
</dbReference>
<dbReference type="OrthoDB" id="9787920at2"/>
<dbReference type="SUPFAM" id="SSF55729">
    <property type="entry name" value="Acyl-CoA N-acyltransferases (Nat)"/>
    <property type="match status" value="1"/>
</dbReference>
<dbReference type="CDD" id="cd04301">
    <property type="entry name" value="NAT_SF"/>
    <property type="match status" value="1"/>
</dbReference>
<keyword evidence="5" id="KW-1185">Reference proteome</keyword>
<reference evidence="4 5" key="1">
    <citation type="submission" date="2006-12" db="EMBL/GenBank/DDBJ databases">
        <title>Complete sequence of Shewanella amazonensis SB2B.</title>
        <authorList>
            <consortium name="US DOE Joint Genome Institute"/>
            <person name="Copeland A."/>
            <person name="Lucas S."/>
            <person name="Lapidus A."/>
            <person name="Barry K."/>
            <person name="Detter J.C."/>
            <person name="Glavina del Rio T."/>
            <person name="Hammon N."/>
            <person name="Israni S."/>
            <person name="Dalin E."/>
            <person name="Tice H."/>
            <person name="Pitluck S."/>
            <person name="Munk A.C."/>
            <person name="Brettin T."/>
            <person name="Bruce D."/>
            <person name="Han C."/>
            <person name="Tapia R."/>
            <person name="Gilna P."/>
            <person name="Schmutz J."/>
            <person name="Larimer F."/>
            <person name="Land M."/>
            <person name="Hauser L."/>
            <person name="Kyrpides N."/>
            <person name="Mikhailova N."/>
            <person name="Fredrickson J."/>
            <person name="Richardson P."/>
        </authorList>
    </citation>
    <scope>NUCLEOTIDE SEQUENCE [LARGE SCALE GENOMIC DNA]</scope>
    <source>
        <strain evidence="5">ATCC BAA-1098 / SB2B</strain>
    </source>
</reference>
<dbReference type="InterPro" id="IPR050832">
    <property type="entry name" value="Bact_Acetyltransf"/>
</dbReference>